<evidence type="ECO:0000313" key="1">
    <source>
        <dbReference type="EMBL" id="KAF2142356.1"/>
    </source>
</evidence>
<sequence>MVANDPTDAYKTAFKTHLKILPDLAAKDLLPIEILDFDFLITKDRMTATRTSSTLRPSSAPGLSWTTTYEAQGHHVTQSSRGGFLRMVKAFQHRQPAALFMKQSWDLDIIVDALSAYTFTLYVIAVTRLKSAEYGTISLPTRSYEQLIYGAQG</sequence>
<dbReference type="GeneID" id="54300626"/>
<protein>
    <submittedName>
        <fullName evidence="1">Uncharacterized protein</fullName>
    </submittedName>
</protein>
<dbReference type="EMBL" id="ML995484">
    <property type="protein sequence ID" value="KAF2142356.1"/>
    <property type="molecule type" value="Genomic_DNA"/>
</dbReference>
<accession>A0A6A6BE51</accession>
<reference evidence="1" key="1">
    <citation type="journal article" date="2020" name="Stud. Mycol.">
        <title>101 Dothideomycetes genomes: a test case for predicting lifestyles and emergence of pathogens.</title>
        <authorList>
            <person name="Haridas S."/>
            <person name="Albert R."/>
            <person name="Binder M."/>
            <person name="Bloem J."/>
            <person name="Labutti K."/>
            <person name="Salamov A."/>
            <person name="Andreopoulos B."/>
            <person name="Baker S."/>
            <person name="Barry K."/>
            <person name="Bills G."/>
            <person name="Bluhm B."/>
            <person name="Cannon C."/>
            <person name="Castanera R."/>
            <person name="Culley D."/>
            <person name="Daum C."/>
            <person name="Ezra D."/>
            <person name="Gonzalez J."/>
            <person name="Henrissat B."/>
            <person name="Kuo A."/>
            <person name="Liang C."/>
            <person name="Lipzen A."/>
            <person name="Lutzoni F."/>
            <person name="Magnuson J."/>
            <person name="Mondo S."/>
            <person name="Nolan M."/>
            <person name="Ohm R."/>
            <person name="Pangilinan J."/>
            <person name="Park H.-J."/>
            <person name="Ramirez L."/>
            <person name="Alfaro M."/>
            <person name="Sun H."/>
            <person name="Tritt A."/>
            <person name="Yoshinaga Y."/>
            <person name="Zwiers L.-H."/>
            <person name="Turgeon B."/>
            <person name="Goodwin S."/>
            <person name="Spatafora J."/>
            <person name="Crous P."/>
            <person name="Grigoriev I."/>
        </authorList>
    </citation>
    <scope>NUCLEOTIDE SEQUENCE</scope>
    <source>
        <strain evidence="1">CBS 121167</strain>
    </source>
</reference>
<keyword evidence="2" id="KW-1185">Reference proteome</keyword>
<proteinExistence type="predicted"/>
<dbReference type="Proteomes" id="UP000799438">
    <property type="component" value="Unassembled WGS sequence"/>
</dbReference>
<gene>
    <name evidence="1" type="ORF">K452DRAFT_308044</name>
</gene>
<name>A0A6A6BE51_9PEZI</name>
<dbReference type="RefSeq" id="XP_033398068.1">
    <property type="nucleotide sequence ID" value="XM_033543129.1"/>
</dbReference>
<organism evidence="1 2">
    <name type="scientific">Aplosporella prunicola CBS 121167</name>
    <dbReference type="NCBI Taxonomy" id="1176127"/>
    <lineage>
        <taxon>Eukaryota</taxon>
        <taxon>Fungi</taxon>
        <taxon>Dikarya</taxon>
        <taxon>Ascomycota</taxon>
        <taxon>Pezizomycotina</taxon>
        <taxon>Dothideomycetes</taxon>
        <taxon>Dothideomycetes incertae sedis</taxon>
        <taxon>Botryosphaeriales</taxon>
        <taxon>Aplosporellaceae</taxon>
        <taxon>Aplosporella</taxon>
    </lineage>
</organism>
<dbReference type="AlphaFoldDB" id="A0A6A6BE51"/>
<evidence type="ECO:0000313" key="2">
    <source>
        <dbReference type="Proteomes" id="UP000799438"/>
    </source>
</evidence>